<sequence>MDSTGAAISTNYISSLGYRTEPSYQQTPCFYIHVTSPCSLSSHIQTITTYVRSATPH</sequence>
<organism evidence="1">
    <name type="scientific">Anguilla anguilla</name>
    <name type="common">European freshwater eel</name>
    <name type="synonym">Muraena anguilla</name>
    <dbReference type="NCBI Taxonomy" id="7936"/>
    <lineage>
        <taxon>Eukaryota</taxon>
        <taxon>Metazoa</taxon>
        <taxon>Chordata</taxon>
        <taxon>Craniata</taxon>
        <taxon>Vertebrata</taxon>
        <taxon>Euteleostomi</taxon>
        <taxon>Actinopterygii</taxon>
        <taxon>Neopterygii</taxon>
        <taxon>Teleostei</taxon>
        <taxon>Anguilliformes</taxon>
        <taxon>Anguillidae</taxon>
        <taxon>Anguilla</taxon>
    </lineage>
</organism>
<dbReference type="EMBL" id="GBXM01070279">
    <property type="protein sequence ID" value="JAH38298.1"/>
    <property type="molecule type" value="Transcribed_RNA"/>
</dbReference>
<accession>A0A0E9SCT2</accession>
<protein>
    <submittedName>
        <fullName evidence="1">Uncharacterized protein</fullName>
    </submittedName>
</protein>
<proteinExistence type="predicted"/>
<name>A0A0E9SCT2_ANGAN</name>
<evidence type="ECO:0000313" key="1">
    <source>
        <dbReference type="EMBL" id="JAH38298.1"/>
    </source>
</evidence>
<reference evidence="1" key="1">
    <citation type="submission" date="2014-11" db="EMBL/GenBank/DDBJ databases">
        <authorList>
            <person name="Amaro Gonzalez C."/>
        </authorList>
    </citation>
    <scope>NUCLEOTIDE SEQUENCE</scope>
</reference>
<reference evidence="1" key="2">
    <citation type="journal article" date="2015" name="Fish Shellfish Immunol.">
        <title>Early steps in the European eel (Anguilla anguilla)-Vibrio vulnificus interaction in the gills: Role of the RtxA13 toxin.</title>
        <authorList>
            <person name="Callol A."/>
            <person name="Pajuelo D."/>
            <person name="Ebbesson L."/>
            <person name="Teles M."/>
            <person name="MacKenzie S."/>
            <person name="Amaro C."/>
        </authorList>
    </citation>
    <scope>NUCLEOTIDE SEQUENCE</scope>
</reference>
<dbReference type="AlphaFoldDB" id="A0A0E9SCT2"/>